<dbReference type="OrthoDB" id="3144234at2759"/>
<evidence type="ECO:0000313" key="3">
    <source>
        <dbReference type="EMBL" id="PSS37225.1"/>
    </source>
</evidence>
<dbReference type="Proteomes" id="UP000186601">
    <property type="component" value="Unassembled WGS sequence"/>
</dbReference>
<evidence type="ECO:0000256" key="1">
    <source>
        <dbReference type="SAM" id="MobiDB-lite"/>
    </source>
</evidence>
<dbReference type="InterPro" id="IPR046522">
    <property type="entry name" value="DUF6699"/>
</dbReference>
<reference evidence="3 4" key="1">
    <citation type="submission" date="2018-02" db="EMBL/GenBank/DDBJ databases">
        <title>Genome sequence of the basidiomycete white-rot fungus Phlebia centrifuga.</title>
        <authorList>
            <person name="Granchi Z."/>
            <person name="Peng M."/>
            <person name="de Vries R.P."/>
            <person name="Hilden K."/>
            <person name="Makela M.R."/>
            <person name="Grigoriev I."/>
            <person name="Riley R."/>
        </authorList>
    </citation>
    <scope>NUCLEOTIDE SEQUENCE [LARGE SCALE GENOMIC DNA]</scope>
    <source>
        <strain evidence="3 4">FBCC195</strain>
    </source>
</reference>
<keyword evidence="4" id="KW-1185">Reference proteome</keyword>
<evidence type="ECO:0000313" key="4">
    <source>
        <dbReference type="Proteomes" id="UP000186601"/>
    </source>
</evidence>
<feature type="compositionally biased region" description="Low complexity" evidence="1">
    <location>
        <begin position="136"/>
        <end position="148"/>
    </location>
</feature>
<sequence>MSDNCYINPAFFHPFGPYTESTSPPRNTDSPVYQQQYLSPPVEYHYHYHYPPHPHFEYLADMPSAPKRVHWNDDELEARRTPSPAFSTGSTASSAGPITPDSWVQSLPQVYAHYPPHQYNAYPVAQDPYVKHRSHASPSSSTSSPSGSQIHPLMSPAAHSHPSSQPFVWDVSLHPNQLRSHLSSGAPNAYPIPSATLSNPATTPPVASLTVRCTLLPWELRVHPTKTFGQPYVTVGDIFAEVYNMLRTQVSGTEFRTVCAKRPDVQQRIEQAFFTRCSMLDKRSDERGKGIRRVDLLMGSLMFAGLEVVKADNSLLLILRPMA</sequence>
<dbReference type="STRING" id="98765.A0A2R6S4P8"/>
<feature type="domain" description="DUF6699" evidence="2">
    <location>
        <begin position="168"/>
        <end position="308"/>
    </location>
</feature>
<protein>
    <recommendedName>
        <fullName evidence="2">DUF6699 domain-containing protein</fullName>
    </recommendedName>
</protein>
<feature type="compositionally biased region" description="Low complexity" evidence="1">
    <location>
        <begin position="81"/>
        <end position="97"/>
    </location>
</feature>
<feature type="region of interest" description="Disordered" evidence="1">
    <location>
        <begin position="79"/>
        <end position="99"/>
    </location>
</feature>
<feature type="region of interest" description="Disordered" evidence="1">
    <location>
        <begin position="130"/>
        <end position="161"/>
    </location>
</feature>
<accession>A0A2R6S4P8</accession>
<comment type="caution">
    <text evidence="3">The sequence shown here is derived from an EMBL/GenBank/DDBJ whole genome shotgun (WGS) entry which is preliminary data.</text>
</comment>
<evidence type="ECO:0000259" key="2">
    <source>
        <dbReference type="Pfam" id="PF20415"/>
    </source>
</evidence>
<dbReference type="EMBL" id="MLYV02000071">
    <property type="protein sequence ID" value="PSS37225.1"/>
    <property type="molecule type" value="Genomic_DNA"/>
</dbReference>
<organism evidence="3 4">
    <name type="scientific">Hermanssonia centrifuga</name>
    <dbReference type="NCBI Taxonomy" id="98765"/>
    <lineage>
        <taxon>Eukaryota</taxon>
        <taxon>Fungi</taxon>
        <taxon>Dikarya</taxon>
        <taxon>Basidiomycota</taxon>
        <taxon>Agaricomycotina</taxon>
        <taxon>Agaricomycetes</taxon>
        <taxon>Polyporales</taxon>
        <taxon>Meruliaceae</taxon>
        <taxon>Hermanssonia</taxon>
    </lineage>
</organism>
<gene>
    <name evidence="3" type="ORF">PHLCEN_2v932</name>
</gene>
<dbReference type="Pfam" id="PF20415">
    <property type="entry name" value="DUF6699"/>
    <property type="match status" value="1"/>
</dbReference>
<dbReference type="AlphaFoldDB" id="A0A2R6S4P8"/>
<proteinExistence type="predicted"/>
<name>A0A2R6S4P8_9APHY</name>